<dbReference type="RefSeq" id="WP_091483775.1">
    <property type="nucleotide sequence ID" value="NZ_FOTR01000005.1"/>
</dbReference>
<gene>
    <name evidence="2" type="ORF">SAMN04487943_105215</name>
</gene>
<feature type="domain" description="DUF4097" evidence="1">
    <location>
        <begin position="45"/>
        <end position="168"/>
    </location>
</feature>
<dbReference type="AlphaFoldDB" id="A0A1I4LU92"/>
<reference evidence="3" key="1">
    <citation type="submission" date="2016-10" db="EMBL/GenBank/DDBJ databases">
        <authorList>
            <person name="Varghese N."/>
            <person name="Submissions S."/>
        </authorList>
    </citation>
    <scope>NUCLEOTIDE SEQUENCE [LARGE SCALE GENOMIC DNA]</scope>
    <source>
        <strain evidence="3">CGMCC 1.4250</strain>
    </source>
</reference>
<organism evidence="2 3">
    <name type="scientific">Gracilibacillus orientalis</name>
    <dbReference type="NCBI Taxonomy" id="334253"/>
    <lineage>
        <taxon>Bacteria</taxon>
        <taxon>Bacillati</taxon>
        <taxon>Bacillota</taxon>
        <taxon>Bacilli</taxon>
        <taxon>Bacillales</taxon>
        <taxon>Bacillaceae</taxon>
        <taxon>Gracilibacillus</taxon>
    </lineage>
</organism>
<protein>
    <submittedName>
        <fullName evidence="2">Putative adhesin</fullName>
    </submittedName>
</protein>
<evidence type="ECO:0000259" key="1">
    <source>
        <dbReference type="Pfam" id="PF13349"/>
    </source>
</evidence>
<dbReference type="OrthoDB" id="2588856at2"/>
<dbReference type="STRING" id="334253.SAMN04487943_105215"/>
<evidence type="ECO:0000313" key="2">
    <source>
        <dbReference type="EMBL" id="SFL94658.1"/>
    </source>
</evidence>
<dbReference type="Pfam" id="PF13349">
    <property type="entry name" value="DUF4097"/>
    <property type="match status" value="1"/>
</dbReference>
<dbReference type="Gene3D" id="2.160.20.120">
    <property type="match status" value="1"/>
</dbReference>
<sequence length="266" mass="29617">MINVKRIIMIACALLLVGGIGSIMSYRFYEPVTLAVTKEIESTDITSVEIDMQNEKVEIIPTTDPVPKVELTGTEDSHTKSELVVEENNNTLSIYTENEMAKWFSFNFFNNTRTLTVYLPEQEKQNLEVETSNGSLQARDLTVNQVNVETKNGKVELSDVVADSYQLRAYNGKIDLENVEGELAARVNNGAISLVTENLDRNINFETDNGRIKIQSEKEPTNTVFDTSVKNGRVNLFDDSDYSTVIGDGDNLVKLSTKNGSITVSQ</sequence>
<keyword evidence="3" id="KW-1185">Reference proteome</keyword>
<name>A0A1I4LU92_9BACI</name>
<dbReference type="EMBL" id="FOTR01000005">
    <property type="protein sequence ID" value="SFL94658.1"/>
    <property type="molecule type" value="Genomic_DNA"/>
</dbReference>
<dbReference type="Proteomes" id="UP000198565">
    <property type="component" value="Unassembled WGS sequence"/>
</dbReference>
<accession>A0A1I4LU92</accession>
<proteinExistence type="predicted"/>
<dbReference type="InterPro" id="IPR025164">
    <property type="entry name" value="Toastrack_DUF4097"/>
</dbReference>
<evidence type="ECO:0000313" key="3">
    <source>
        <dbReference type="Proteomes" id="UP000198565"/>
    </source>
</evidence>